<proteinExistence type="predicted"/>
<keyword evidence="1" id="KW-0808">Transferase</keyword>
<name>A0A165S687_9APHY</name>
<keyword evidence="6" id="KW-0012">Acyltransferase</keyword>
<feature type="transmembrane region" description="Helical" evidence="8">
    <location>
        <begin position="78"/>
        <end position="97"/>
    </location>
</feature>
<evidence type="ECO:0000256" key="5">
    <source>
        <dbReference type="ARBA" id="ARBA00023136"/>
    </source>
</evidence>
<keyword evidence="5 8" id="KW-0472">Membrane</keyword>
<reference evidence="9 10" key="1">
    <citation type="journal article" date="2016" name="Mol. Biol. Evol.">
        <title>Comparative Genomics of Early-Diverging Mushroom-Forming Fungi Provides Insights into the Origins of Lignocellulose Decay Capabilities.</title>
        <authorList>
            <person name="Nagy L.G."/>
            <person name="Riley R."/>
            <person name="Tritt A."/>
            <person name="Adam C."/>
            <person name="Daum C."/>
            <person name="Floudas D."/>
            <person name="Sun H."/>
            <person name="Yadav J.S."/>
            <person name="Pangilinan J."/>
            <person name="Larsson K.H."/>
            <person name="Matsuura K."/>
            <person name="Barry K."/>
            <person name="Labutti K."/>
            <person name="Kuo R."/>
            <person name="Ohm R.A."/>
            <person name="Bhattacharya S.S."/>
            <person name="Shirouzu T."/>
            <person name="Yoshinaga Y."/>
            <person name="Martin F.M."/>
            <person name="Grigoriev I.V."/>
            <person name="Hibbett D.S."/>
        </authorList>
    </citation>
    <scope>NUCLEOTIDE SEQUENCE [LARGE SCALE GENOMIC DNA]</scope>
    <source>
        <strain evidence="9 10">L-15889</strain>
    </source>
</reference>
<evidence type="ECO:0000313" key="10">
    <source>
        <dbReference type="Proteomes" id="UP000076727"/>
    </source>
</evidence>
<evidence type="ECO:0000313" key="9">
    <source>
        <dbReference type="EMBL" id="KZT71583.1"/>
    </source>
</evidence>
<evidence type="ECO:0000256" key="4">
    <source>
        <dbReference type="ARBA" id="ARBA00023098"/>
    </source>
</evidence>
<organism evidence="9 10">
    <name type="scientific">Daedalea quercina L-15889</name>
    <dbReference type="NCBI Taxonomy" id="1314783"/>
    <lineage>
        <taxon>Eukaryota</taxon>
        <taxon>Fungi</taxon>
        <taxon>Dikarya</taxon>
        <taxon>Basidiomycota</taxon>
        <taxon>Agaricomycotina</taxon>
        <taxon>Agaricomycetes</taxon>
        <taxon>Polyporales</taxon>
        <taxon>Fomitopsis</taxon>
    </lineage>
</organism>
<dbReference type="PANTHER" id="PTHR23063">
    <property type="entry name" value="PHOSPHOLIPID ACYLTRANSFERASE"/>
    <property type="match status" value="1"/>
</dbReference>
<keyword evidence="2 8" id="KW-0812">Transmembrane</keyword>
<accession>A0A165S687</accession>
<evidence type="ECO:0000256" key="7">
    <source>
        <dbReference type="SAM" id="MobiDB-lite"/>
    </source>
</evidence>
<dbReference type="STRING" id="1314783.A0A165S687"/>
<dbReference type="OrthoDB" id="272512at2759"/>
<dbReference type="GO" id="GO:0006629">
    <property type="term" value="P:lipid metabolic process"/>
    <property type="evidence" value="ECO:0007669"/>
    <property type="project" value="UniProtKB-KW"/>
</dbReference>
<evidence type="ECO:0000256" key="3">
    <source>
        <dbReference type="ARBA" id="ARBA00022989"/>
    </source>
</evidence>
<feature type="transmembrane region" description="Helical" evidence="8">
    <location>
        <begin position="46"/>
        <end position="66"/>
    </location>
</feature>
<dbReference type="Proteomes" id="UP000076727">
    <property type="component" value="Unassembled WGS sequence"/>
</dbReference>
<keyword evidence="10" id="KW-1185">Reference proteome</keyword>
<gene>
    <name evidence="9" type="ORF">DAEQUDRAFT_665718</name>
</gene>
<feature type="compositionally biased region" description="Low complexity" evidence="7">
    <location>
        <begin position="178"/>
        <end position="188"/>
    </location>
</feature>
<evidence type="ECO:0000256" key="6">
    <source>
        <dbReference type="ARBA" id="ARBA00023315"/>
    </source>
</evidence>
<evidence type="ECO:0008006" key="11">
    <source>
        <dbReference type="Google" id="ProtNLM"/>
    </source>
</evidence>
<keyword evidence="3 8" id="KW-1133">Transmembrane helix</keyword>
<evidence type="ECO:0000256" key="1">
    <source>
        <dbReference type="ARBA" id="ARBA00022679"/>
    </source>
</evidence>
<evidence type="ECO:0000256" key="2">
    <source>
        <dbReference type="ARBA" id="ARBA00022692"/>
    </source>
</evidence>
<dbReference type="PANTHER" id="PTHR23063:SF60">
    <property type="entry name" value="LYSOPHOSPHATIDIC ACID:OLEOYL-COA ACYLTRANSFERASE 1"/>
    <property type="match status" value="1"/>
</dbReference>
<feature type="region of interest" description="Disordered" evidence="7">
    <location>
        <begin position="157"/>
        <end position="188"/>
    </location>
</feature>
<protein>
    <recommendedName>
        <fullName evidence="11">Phospholipid/glycerol acyltransferase domain-containing protein</fullName>
    </recommendedName>
</protein>
<keyword evidence="4" id="KW-0443">Lipid metabolism</keyword>
<dbReference type="GO" id="GO:0016746">
    <property type="term" value="F:acyltransferase activity"/>
    <property type="evidence" value="ECO:0007669"/>
    <property type="project" value="UniProtKB-KW"/>
</dbReference>
<sequence length="381" mass="41146">MEKFSAFRDPGTGIQPFLRPVPPTGSEVLTTIALPLGYVLAVLRTSLILILGILHAVVVEGVCLALKPVPPLHRAITHLFTAVLLRLVLVMLGLPWIPVEMVTRKRGRGAKAPERWSPSSGDIIVSNSVSTIEILWLAFRFNPIFVLPVYFASDFPEPSARTSSPVSRAPGRRTGTGSAAISSPAARAPTPRVPIAGFRQVSLLGILRATGRVPEATQPGSPGIQSLEEIRSSADRPVVVFPECTTSNGRGLLRFAQVFKGVSVPVTKFKVYVMCVRYDPPTALSPTMSHSIPSSVLNPIPQFFSLTTSLVPFTMSIRLLAPTESPSSGTFLASEFLAEGKHDDYLSEACASLIAQIGKVKRVGFGWEDKAAFLEFYKSKK</sequence>
<dbReference type="EMBL" id="KV429045">
    <property type="protein sequence ID" value="KZT71583.1"/>
    <property type="molecule type" value="Genomic_DNA"/>
</dbReference>
<dbReference type="AlphaFoldDB" id="A0A165S687"/>
<evidence type="ECO:0000256" key="8">
    <source>
        <dbReference type="SAM" id="Phobius"/>
    </source>
</evidence>